<keyword evidence="6" id="KW-0812">Transmembrane</keyword>
<dbReference type="Pfam" id="PF00884">
    <property type="entry name" value="Sulfatase"/>
    <property type="match status" value="1"/>
</dbReference>
<evidence type="ECO:0000256" key="6">
    <source>
        <dbReference type="SAM" id="Phobius"/>
    </source>
</evidence>
<keyword evidence="5" id="KW-0106">Calcium</keyword>
<dbReference type="PANTHER" id="PTHR42693:SF47">
    <property type="entry name" value="N-ACETYLGALACTOSAMINE-6-SULFATASE"/>
    <property type="match status" value="1"/>
</dbReference>
<evidence type="ECO:0000256" key="4">
    <source>
        <dbReference type="ARBA" id="ARBA00022801"/>
    </source>
</evidence>
<evidence type="ECO:0000256" key="3">
    <source>
        <dbReference type="ARBA" id="ARBA00022723"/>
    </source>
</evidence>
<evidence type="ECO:0000256" key="5">
    <source>
        <dbReference type="ARBA" id="ARBA00022837"/>
    </source>
</evidence>
<dbReference type="InterPro" id="IPR017850">
    <property type="entry name" value="Alkaline_phosphatase_core_sf"/>
</dbReference>
<dbReference type="Gene3D" id="3.40.720.10">
    <property type="entry name" value="Alkaline Phosphatase, subunit A"/>
    <property type="match status" value="1"/>
</dbReference>
<gene>
    <name evidence="8" type="ORF">CVLEPA_LOCUS7885</name>
</gene>
<keyword evidence="9" id="KW-1185">Reference proteome</keyword>
<feature type="domain" description="Sulfatase N-terminal" evidence="7">
    <location>
        <begin position="32"/>
        <end position="357"/>
    </location>
</feature>
<dbReference type="Gene3D" id="3.30.1120.10">
    <property type="match status" value="1"/>
</dbReference>
<comment type="cofactor">
    <cofactor evidence="1">
        <name>Ca(2+)</name>
        <dbReference type="ChEBI" id="CHEBI:29108"/>
    </cofactor>
</comment>
<comment type="caution">
    <text evidence="8">The sequence shown here is derived from an EMBL/GenBank/DDBJ whole genome shotgun (WGS) entry which is preliminary data.</text>
</comment>
<evidence type="ECO:0000313" key="8">
    <source>
        <dbReference type="EMBL" id="CAK8677899.1"/>
    </source>
</evidence>
<dbReference type="Pfam" id="PF14707">
    <property type="entry name" value="Sulfatase_C"/>
    <property type="match status" value="1"/>
</dbReference>
<comment type="similarity">
    <text evidence="2">Belongs to the sulfatase family.</text>
</comment>
<protein>
    <recommendedName>
        <fullName evidence="7">Sulfatase N-terminal domain-containing protein</fullName>
    </recommendedName>
</protein>
<sequence length="419" mass="46779">MSACEVSVRQAFVVIVIIVMTQSIHCVSMKKPNFIFMLMDDMGWGDLGVFGEPSMETPNLDQMAKEGMLFTDFYSANPLCSPSRAALLTGRLPIRNGFYTSNYHGHNGYTPQNIVGGIADTEILIPELLKHAGYTNKLVGKWHLGHLPQYLPLKHGFDEWFGSPNCHFGPYDDKTTPNIPVYNNSEMVGRYYENFAIDRKKHLSNMTQLYIQEAIKFIKRMTANEQPFFLYWAPDATHAPVYSSLTFKGKSRRGPYGDAVMELDFGVGAILKELKALGLDKNTLVLFSSDNGAAEVDTAFNDGSNGPFLCGKQTTFEGGIREPTIAWGPSFVSPGKVSHQVGSLMDWFSTALELGGVKVPDERVIDGMSLTSVLAGGPEFDRPIFHYRGNTLFAVRYGLHKAHYWTWTNSWKEYNSVCV</sequence>
<dbReference type="PROSITE" id="PS00523">
    <property type="entry name" value="SULFATASE_1"/>
    <property type="match status" value="1"/>
</dbReference>
<name>A0ABP0FHF3_CLALP</name>
<dbReference type="InterPro" id="IPR050738">
    <property type="entry name" value="Sulfatase"/>
</dbReference>
<dbReference type="EMBL" id="CAWYQH010000046">
    <property type="protein sequence ID" value="CAK8677899.1"/>
    <property type="molecule type" value="Genomic_DNA"/>
</dbReference>
<accession>A0ABP0FHF3</accession>
<feature type="transmembrane region" description="Helical" evidence="6">
    <location>
        <begin position="6"/>
        <end position="27"/>
    </location>
</feature>
<dbReference type="SUPFAM" id="SSF53649">
    <property type="entry name" value="Alkaline phosphatase-like"/>
    <property type="match status" value="1"/>
</dbReference>
<dbReference type="InterPro" id="IPR024607">
    <property type="entry name" value="Sulfatase_CS"/>
</dbReference>
<keyword evidence="4" id="KW-0378">Hydrolase</keyword>
<dbReference type="PANTHER" id="PTHR42693">
    <property type="entry name" value="ARYLSULFATASE FAMILY MEMBER"/>
    <property type="match status" value="1"/>
</dbReference>
<evidence type="ECO:0000259" key="7">
    <source>
        <dbReference type="Pfam" id="PF00884"/>
    </source>
</evidence>
<keyword evidence="6" id="KW-0472">Membrane</keyword>
<dbReference type="Proteomes" id="UP001642483">
    <property type="component" value="Unassembled WGS sequence"/>
</dbReference>
<evidence type="ECO:0000256" key="2">
    <source>
        <dbReference type="ARBA" id="ARBA00008779"/>
    </source>
</evidence>
<reference evidence="8 9" key="1">
    <citation type="submission" date="2024-02" db="EMBL/GenBank/DDBJ databases">
        <authorList>
            <person name="Daric V."/>
            <person name="Darras S."/>
        </authorList>
    </citation>
    <scope>NUCLEOTIDE SEQUENCE [LARGE SCALE GENOMIC DNA]</scope>
</reference>
<dbReference type="InterPro" id="IPR000917">
    <property type="entry name" value="Sulfatase_N"/>
</dbReference>
<organism evidence="8 9">
    <name type="scientific">Clavelina lepadiformis</name>
    <name type="common">Light-bulb sea squirt</name>
    <name type="synonym">Ascidia lepadiformis</name>
    <dbReference type="NCBI Taxonomy" id="159417"/>
    <lineage>
        <taxon>Eukaryota</taxon>
        <taxon>Metazoa</taxon>
        <taxon>Chordata</taxon>
        <taxon>Tunicata</taxon>
        <taxon>Ascidiacea</taxon>
        <taxon>Aplousobranchia</taxon>
        <taxon>Clavelinidae</taxon>
        <taxon>Clavelina</taxon>
    </lineage>
</organism>
<keyword evidence="6" id="KW-1133">Transmembrane helix</keyword>
<evidence type="ECO:0000313" key="9">
    <source>
        <dbReference type="Proteomes" id="UP001642483"/>
    </source>
</evidence>
<evidence type="ECO:0000256" key="1">
    <source>
        <dbReference type="ARBA" id="ARBA00001913"/>
    </source>
</evidence>
<proteinExistence type="inferred from homology"/>
<keyword evidence="3" id="KW-0479">Metal-binding</keyword>